<dbReference type="AlphaFoldDB" id="A0A8T9BBV4"/>
<dbReference type="OrthoDB" id="5342184at2759"/>
<evidence type="ECO:0000313" key="2">
    <source>
        <dbReference type="Proteomes" id="UP000469559"/>
    </source>
</evidence>
<dbReference type="Pfam" id="PF12138">
    <property type="entry name" value="Spherulin4"/>
    <property type="match status" value="1"/>
</dbReference>
<dbReference type="PANTHER" id="PTHR35040:SF9">
    <property type="entry name" value="4-LIKE CELL SURFACE PROTEIN, PUTATIVE (AFU_ORTHOLOGUE AFUA_4G14080)-RELATED"/>
    <property type="match status" value="1"/>
</dbReference>
<keyword evidence="2" id="KW-1185">Reference proteome</keyword>
<accession>A0A8T9BBV4</accession>
<reference evidence="1 2" key="1">
    <citation type="submission" date="2018-05" db="EMBL/GenBank/DDBJ databases">
        <title>Whole genome sequencing for identification of molecular markers to develop diagnostic detection tools for the regulated plant pathogen Lachnellula willkommii.</title>
        <authorList>
            <person name="Giroux E."/>
            <person name="Bilodeau G."/>
        </authorList>
    </citation>
    <scope>NUCLEOTIDE SEQUENCE [LARGE SCALE GENOMIC DNA]</scope>
    <source>
        <strain evidence="1 2">CBS 203.66</strain>
    </source>
</reference>
<dbReference type="EMBL" id="QGMF01000441">
    <property type="protein sequence ID" value="TVY15863.1"/>
    <property type="molecule type" value="Genomic_DNA"/>
</dbReference>
<comment type="caution">
    <text evidence="1">The sequence shown here is derived from an EMBL/GenBank/DDBJ whole genome shotgun (WGS) entry which is preliminary data.</text>
</comment>
<dbReference type="Proteomes" id="UP000469559">
    <property type="component" value="Unassembled WGS sequence"/>
</dbReference>
<protein>
    <submittedName>
        <fullName evidence="1">Spherulin-4</fullName>
    </submittedName>
</protein>
<proteinExistence type="predicted"/>
<dbReference type="InterPro" id="IPR021986">
    <property type="entry name" value="Spherulin4"/>
</dbReference>
<gene>
    <name evidence="1" type="primary">SR4_1</name>
    <name evidence="1" type="ORF">LARI1_G005726</name>
</gene>
<organism evidence="1 2">
    <name type="scientific">Lachnellula arida</name>
    <dbReference type="NCBI Taxonomy" id="1316785"/>
    <lineage>
        <taxon>Eukaryota</taxon>
        <taxon>Fungi</taxon>
        <taxon>Dikarya</taxon>
        <taxon>Ascomycota</taxon>
        <taxon>Pezizomycotina</taxon>
        <taxon>Leotiomycetes</taxon>
        <taxon>Helotiales</taxon>
        <taxon>Lachnaceae</taxon>
        <taxon>Lachnellula</taxon>
    </lineage>
</organism>
<dbReference type="PANTHER" id="PTHR35040">
    <property type="match status" value="1"/>
</dbReference>
<sequence length="249" mass="26352">MVLPSAILLPLYLYPSAPTTWTPLYNSLTAHPTTHFDIVINPDSGPSLVGPSDDALSDYVAAVSQLRTYPNVHIFGYVYTSHGAASLQPALLSNISRYATWNAYTPSNISLDGIFFDEAPSAYDADIFTNLATAAALARSSGLRRAIFNPGAVADTRYFALADSVVVFEGAYADFDASAIAALAQGVRANSSVVVYDYTGAEADQKALVERLVGLGLGSLDVTTTGSYSEWSALWAAFTQQVSSAVGVE</sequence>
<name>A0A8T9BBV4_9HELO</name>
<evidence type="ECO:0000313" key="1">
    <source>
        <dbReference type="EMBL" id="TVY15863.1"/>
    </source>
</evidence>